<dbReference type="EMBL" id="JBEHCU010001165">
    <property type="protein sequence ID" value="KAL1403758.1"/>
    <property type="molecule type" value="Genomic_DNA"/>
</dbReference>
<keyword evidence="1" id="KW-1015">Disulfide bond</keyword>
<dbReference type="Proteomes" id="UP001562425">
    <property type="component" value="Unassembled WGS sequence"/>
</dbReference>
<dbReference type="PROSITE" id="PS00514">
    <property type="entry name" value="FIBRINOGEN_C_1"/>
    <property type="match status" value="1"/>
</dbReference>
<proteinExistence type="predicted"/>
<reference evidence="3 4" key="1">
    <citation type="submission" date="2024-05" db="EMBL/GenBank/DDBJ databases">
        <title>Culex pipiens pipiens assembly and annotation.</title>
        <authorList>
            <person name="Alout H."/>
            <person name="Durand T."/>
        </authorList>
    </citation>
    <scope>NUCLEOTIDE SEQUENCE [LARGE SCALE GENOMIC DNA]</scope>
    <source>
        <strain evidence="3">HA-2024</strain>
        <tissue evidence="3">Whole body</tissue>
    </source>
</reference>
<evidence type="ECO:0000313" key="4">
    <source>
        <dbReference type="Proteomes" id="UP001562425"/>
    </source>
</evidence>
<evidence type="ECO:0000259" key="2">
    <source>
        <dbReference type="PROSITE" id="PS51406"/>
    </source>
</evidence>
<dbReference type="InterPro" id="IPR020837">
    <property type="entry name" value="Fibrinogen_CS"/>
</dbReference>
<dbReference type="InterPro" id="IPR002181">
    <property type="entry name" value="Fibrinogen_a/b/g_C_dom"/>
</dbReference>
<dbReference type="AlphaFoldDB" id="A0ABD1DVL8"/>
<dbReference type="InterPro" id="IPR014716">
    <property type="entry name" value="Fibrinogen_a/b/g_C_1"/>
</dbReference>
<dbReference type="SUPFAM" id="SSF56496">
    <property type="entry name" value="Fibrinogen C-terminal domain-like"/>
    <property type="match status" value="1"/>
</dbReference>
<dbReference type="PROSITE" id="PS51406">
    <property type="entry name" value="FIBRINOGEN_C_2"/>
    <property type="match status" value="1"/>
</dbReference>
<dbReference type="PANTHER" id="PTHR19143">
    <property type="entry name" value="FIBRINOGEN/TENASCIN/ANGIOPOEITIN"/>
    <property type="match status" value="1"/>
</dbReference>
<dbReference type="SMART" id="SM00186">
    <property type="entry name" value="FBG"/>
    <property type="match status" value="1"/>
</dbReference>
<evidence type="ECO:0000256" key="1">
    <source>
        <dbReference type="ARBA" id="ARBA00023157"/>
    </source>
</evidence>
<name>A0ABD1DVL8_CULPP</name>
<accession>A0ABD1DVL8</accession>
<dbReference type="PANTHER" id="PTHR19143:SF327">
    <property type="entry name" value="FI21813P1-RELATED"/>
    <property type="match status" value="1"/>
</dbReference>
<comment type="caution">
    <text evidence="3">The sequence shown here is derived from an EMBL/GenBank/DDBJ whole genome shotgun (WGS) entry which is preliminary data.</text>
</comment>
<feature type="non-terminal residue" evidence="3">
    <location>
        <position position="1"/>
    </location>
</feature>
<keyword evidence="4" id="KW-1185">Reference proteome</keyword>
<protein>
    <recommendedName>
        <fullName evidence="2">Fibrinogen C-terminal domain-containing protein</fullName>
    </recommendedName>
</protein>
<organism evidence="3 4">
    <name type="scientific">Culex pipiens pipiens</name>
    <name type="common">Northern house mosquito</name>
    <dbReference type="NCBI Taxonomy" id="38569"/>
    <lineage>
        <taxon>Eukaryota</taxon>
        <taxon>Metazoa</taxon>
        <taxon>Ecdysozoa</taxon>
        <taxon>Arthropoda</taxon>
        <taxon>Hexapoda</taxon>
        <taxon>Insecta</taxon>
        <taxon>Pterygota</taxon>
        <taxon>Neoptera</taxon>
        <taxon>Endopterygota</taxon>
        <taxon>Diptera</taxon>
        <taxon>Nematocera</taxon>
        <taxon>Culicoidea</taxon>
        <taxon>Culicidae</taxon>
        <taxon>Culicinae</taxon>
        <taxon>Culicini</taxon>
        <taxon>Culex</taxon>
        <taxon>Culex</taxon>
    </lineage>
</organism>
<dbReference type="Gene3D" id="3.90.215.10">
    <property type="entry name" value="Gamma Fibrinogen, chain A, domain 1"/>
    <property type="match status" value="1"/>
</dbReference>
<gene>
    <name evidence="3" type="ORF">pipiens_019227</name>
</gene>
<sequence>YSGDAGDSLSWAVGNKFTTLDADHDSHPPDNCATMYKGGWWYGACHGSNLNGLYVKGKSETYANMMCWDKFKGLNYGLKTSRMMIRATA</sequence>
<dbReference type="Pfam" id="PF00147">
    <property type="entry name" value="Fibrinogen_C"/>
    <property type="match status" value="1"/>
</dbReference>
<evidence type="ECO:0000313" key="3">
    <source>
        <dbReference type="EMBL" id="KAL1403758.1"/>
    </source>
</evidence>
<feature type="domain" description="Fibrinogen C-terminal" evidence="2">
    <location>
        <begin position="1"/>
        <end position="89"/>
    </location>
</feature>
<dbReference type="InterPro" id="IPR050373">
    <property type="entry name" value="Fibrinogen_C-term_domain"/>
</dbReference>
<dbReference type="InterPro" id="IPR036056">
    <property type="entry name" value="Fibrinogen-like_C"/>
</dbReference>